<evidence type="ECO:0000313" key="1">
    <source>
        <dbReference type="EMBL" id="GJT22879.1"/>
    </source>
</evidence>
<gene>
    <name evidence="1" type="ORF">Tco_0892816</name>
</gene>
<proteinExistence type="predicted"/>
<keyword evidence="2" id="KW-1185">Reference proteome</keyword>
<name>A0ABQ5C8I7_9ASTR</name>
<comment type="caution">
    <text evidence="1">The sequence shown here is derived from an EMBL/GenBank/DDBJ whole genome shotgun (WGS) entry which is preliminary data.</text>
</comment>
<organism evidence="1 2">
    <name type="scientific">Tanacetum coccineum</name>
    <dbReference type="NCBI Taxonomy" id="301880"/>
    <lineage>
        <taxon>Eukaryota</taxon>
        <taxon>Viridiplantae</taxon>
        <taxon>Streptophyta</taxon>
        <taxon>Embryophyta</taxon>
        <taxon>Tracheophyta</taxon>
        <taxon>Spermatophyta</taxon>
        <taxon>Magnoliopsida</taxon>
        <taxon>eudicotyledons</taxon>
        <taxon>Gunneridae</taxon>
        <taxon>Pentapetalae</taxon>
        <taxon>asterids</taxon>
        <taxon>campanulids</taxon>
        <taxon>Asterales</taxon>
        <taxon>Asteraceae</taxon>
        <taxon>Asteroideae</taxon>
        <taxon>Anthemideae</taxon>
        <taxon>Anthemidinae</taxon>
        <taxon>Tanacetum</taxon>
    </lineage>
</organism>
<accession>A0ABQ5C8I7</accession>
<reference evidence="1" key="1">
    <citation type="journal article" date="2022" name="Int. J. Mol. Sci.">
        <title>Draft Genome of Tanacetum Coccineum: Genomic Comparison of Closely Related Tanacetum-Family Plants.</title>
        <authorList>
            <person name="Yamashiro T."/>
            <person name="Shiraishi A."/>
            <person name="Nakayama K."/>
            <person name="Satake H."/>
        </authorList>
    </citation>
    <scope>NUCLEOTIDE SEQUENCE</scope>
</reference>
<sequence>MKDNSWSRIILEDIYNTFYKDEAEAGEEAEHAKESEDMTLSIMKEKFLSMVESEKRKVVSDDLFMVESDKGKEKLMISDEMVDYVLEKYGNKWKCEDEIADVILEDLRIKYEKC</sequence>
<protein>
    <submittedName>
        <fullName evidence="1">Uncharacterized protein</fullName>
    </submittedName>
</protein>
<reference evidence="1" key="2">
    <citation type="submission" date="2022-01" db="EMBL/GenBank/DDBJ databases">
        <authorList>
            <person name="Yamashiro T."/>
            <person name="Shiraishi A."/>
            <person name="Satake H."/>
            <person name="Nakayama K."/>
        </authorList>
    </citation>
    <scope>NUCLEOTIDE SEQUENCE</scope>
</reference>
<dbReference type="Proteomes" id="UP001151760">
    <property type="component" value="Unassembled WGS sequence"/>
</dbReference>
<evidence type="ECO:0000313" key="2">
    <source>
        <dbReference type="Proteomes" id="UP001151760"/>
    </source>
</evidence>
<dbReference type="EMBL" id="BQNB010014007">
    <property type="protein sequence ID" value="GJT22879.1"/>
    <property type="molecule type" value="Genomic_DNA"/>
</dbReference>